<comment type="caution">
    <text evidence="12">The sequence shown here is derived from an EMBL/GenBank/DDBJ whole genome shotgun (WGS) entry which is preliminary data.</text>
</comment>
<evidence type="ECO:0000256" key="2">
    <source>
        <dbReference type="ARBA" id="ARBA00022730"/>
    </source>
</evidence>
<evidence type="ECO:0000256" key="5">
    <source>
        <dbReference type="ARBA" id="ARBA00023274"/>
    </source>
</evidence>
<dbReference type="RefSeq" id="WP_076341784.1">
    <property type="nucleotide sequence ID" value="NZ_CAJTMI010000033.1"/>
</dbReference>
<dbReference type="EMBL" id="MPKA01000085">
    <property type="protein sequence ID" value="OLU45554.1"/>
    <property type="molecule type" value="Genomic_DNA"/>
</dbReference>
<dbReference type="InterPro" id="IPR004044">
    <property type="entry name" value="KH_dom_type_2"/>
</dbReference>
<reference evidence="12 13" key="1">
    <citation type="submission" date="2016-11" db="EMBL/GenBank/DDBJ databases">
        <title>Description of two novel members of the family Erysipelotrichaceae: Ileibacterium lipovorans gen. nov., sp. nov. and Dubosiella newyorkensis, gen. nov., sp. nov.</title>
        <authorList>
            <person name="Cox L.M."/>
            <person name="Sohn J."/>
            <person name="Tyrrell K.L."/>
            <person name="Citron D.M."/>
            <person name="Lawson P.A."/>
            <person name="Patel N.B."/>
            <person name="Iizumi T."/>
            <person name="Perez-Perez G.I."/>
            <person name="Goldstein E.J."/>
            <person name="Blaser M.J."/>
        </authorList>
    </citation>
    <scope>NUCLEOTIDE SEQUENCE [LARGE SCALE GENOMIC DNA]</scope>
    <source>
        <strain evidence="12 13">NYU-BL-A4</strain>
    </source>
</reference>
<dbReference type="GO" id="GO:0022627">
    <property type="term" value="C:cytosolic small ribosomal subunit"/>
    <property type="evidence" value="ECO:0007669"/>
    <property type="project" value="TreeGrafter"/>
</dbReference>
<comment type="subunit">
    <text evidence="8">Part of the 30S ribosomal subunit. Forms a tight complex with proteins S10 and S14.</text>
</comment>
<dbReference type="InterPro" id="IPR018280">
    <property type="entry name" value="Ribosomal_uS3_CS"/>
</dbReference>
<evidence type="ECO:0000256" key="7">
    <source>
        <dbReference type="ARBA" id="ARBA00035257"/>
    </source>
</evidence>
<dbReference type="FunFam" id="3.30.300.20:FF:000001">
    <property type="entry name" value="30S ribosomal protein S3"/>
    <property type="match status" value="1"/>
</dbReference>
<dbReference type="InterPro" id="IPR001351">
    <property type="entry name" value="Ribosomal_uS3_C"/>
</dbReference>
<dbReference type="Gene3D" id="3.30.1140.32">
    <property type="entry name" value="Ribosomal protein S3, C-terminal domain"/>
    <property type="match status" value="1"/>
</dbReference>
<dbReference type="GO" id="GO:0006412">
    <property type="term" value="P:translation"/>
    <property type="evidence" value="ECO:0007669"/>
    <property type="project" value="UniProtKB-UniRule"/>
</dbReference>
<dbReference type="Pfam" id="PF07650">
    <property type="entry name" value="KH_2"/>
    <property type="match status" value="1"/>
</dbReference>
<evidence type="ECO:0000256" key="1">
    <source>
        <dbReference type="ARBA" id="ARBA00010761"/>
    </source>
</evidence>
<evidence type="ECO:0000256" key="3">
    <source>
        <dbReference type="ARBA" id="ARBA00022884"/>
    </source>
</evidence>
<accession>A0A1U7NLE7</accession>
<dbReference type="AlphaFoldDB" id="A0A1U7NLE7"/>
<dbReference type="NCBIfam" id="TIGR01009">
    <property type="entry name" value="rpsC_bact"/>
    <property type="match status" value="1"/>
</dbReference>
<dbReference type="InterPro" id="IPR036419">
    <property type="entry name" value="Ribosomal_S3_C_sf"/>
</dbReference>
<name>A0A1U7NLE7_9FIRM</name>
<evidence type="ECO:0000256" key="9">
    <source>
        <dbReference type="RuleBase" id="RU003624"/>
    </source>
</evidence>
<proteinExistence type="inferred from homology"/>
<dbReference type="InterPro" id="IPR004087">
    <property type="entry name" value="KH_dom"/>
</dbReference>
<dbReference type="InterPro" id="IPR009019">
    <property type="entry name" value="KH_sf_prok-type"/>
</dbReference>
<dbReference type="CDD" id="cd02412">
    <property type="entry name" value="KH-II_30S_S3"/>
    <property type="match status" value="1"/>
</dbReference>
<dbReference type="Pfam" id="PF00189">
    <property type="entry name" value="Ribosomal_S3_C"/>
    <property type="match status" value="1"/>
</dbReference>
<feature type="compositionally biased region" description="Low complexity" evidence="10">
    <location>
        <begin position="252"/>
        <end position="275"/>
    </location>
</feature>
<feature type="compositionally biased region" description="Basic residues" evidence="10">
    <location>
        <begin position="235"/>
        <end position="244"/>
    </location>
</feature>
<keyword evidence="13" id="KW-1185">Reference proteome</keyword>
<comment type="similarity">
    <text evidence="1 8 9">Belongs to the universal ribosomal protein uS3 family.</text>
</comment>
<dbReference type="Proteomes" id="UP000186705">
    <property type="component" value="Unassembled WGS sequence"/>
</dbReference>
<evidence type="ECO:0000256" key="6">
    <source>
        <dbReference type="ARBA" id="ARBA00024998"/>
    </source>
</evidence>
<keyword evidence="3 8" id="KW-0694">RNA-binding</keyword>
<keyword evidence="4 8" id="KW-0689">Ribosomal protein</keyword>
<feature type="domain" description="KH type-2" evidence="11">
    <location>
        <begin position="39"/>
        <end position="120"/>
    </location>
</feature>
<dbReference type="GeneID" id="78275928"/>
<dbReference type="OrthoDB" id="9806396at2"/>
<sequence length="283" mass="31629">MGQKVSPIGMRVGIIRDWQSRWYSDDKEFGTLLMEDVKIRDFIEDYYAKLSASAADKRKADPQISRIEIERTNNRLTIIIRTAHPGVVIGQDGKSIEGLKKKIVKMTNVKNVQINVVEIANPNLDARLVARWIANELENRKSFRATQKKAIQNTMRAGAKGIKTSVSGRLAGADIARTEGYSEGVVPLHTLRSDIDYAWEEAATTYGRLGVKVWICRGEVLPGEMVKEPEAPKQRPMRNRRRNNRRPDGRNNNRNGRQANAKGANAEKAAAPVNKGGNEDVNA</sequence>
<organism evidence="12 13">
    <name type="scientific">Dubosiella newyorkensis</name>
    <dbReference type="NCBI Taxonomy" id="1862672"/>
    <lineage>
        <taxon>Bacteria</taxon>
        <taxon>Bacillati</taxon>
        <taxon>Bacillota</taxon>
        <taxon>Erysipelotrichia</taxon>
        <taxon>Erysipelotrichales</taxon>
        <taxon>Erysipelotrichaceae</taxon>
        <taxon>Dubosiella</taxon>
    </lineage>
</organism>
<dbReference type="PROSITE" id="PS50823">
    <property type="entry name" value="KH_TYPE_2"/>
    <property type="match status" value="1"/>
</dbReference>
<dbReference type="SUPFAM" id="SSF54814">
    <property type="entry name" value="Prokaryotic type KH domain (KH-domain type II)"/>
    <property type="match status" value="1"/>
</dbReference>
<evidence type="ECO:0000259" key="11">
    <source>
        <dbReference type="PROSITE" id="PS50823"/>
    </source>
</evidence>
<dbReference type="PANTHER" id="PTHR11760:SF19">
    <property type="entry name" value="SMALL RIBOSOMAL SUBUNIT PROTEIN US3C"/>
    <property type="match status" value="1"/>
</dbReference>
<gene>
    <name evidence="8" type="primary">rpsC</name>
    <name evidence="12" type="ORF">BO225_08250</name>
</gene>
<evidence type="ECO:0000256" key="8">
    <source>
        <dbReference type="HAMAP-Rule" id="MF_01309"/>
    </source>
</evidence>
<dbReference type="GO" id="GO:0003735">
    <property type="term" value="F:structural constituent of ribosome"/>
    <property type="evidence" value="ECO:0007669"/>
    <property type="project" value="InterPro"/>
</dbReference>
<dbReference type="InterPro" id="IPR015946">
    <property type="entry name" value="KH_dom-like_a/b"/>
</dbReference>
<dbReference type="HAMAP" id="MF_01309_B">
    <property type="entry name" value="Ribosomal_uS3_B"/>
    <property type="match status" value="1"/>
</dbReference>
<evidence type="ECO:0000256" key="4">
    <source>
        <dbReference type="ARBA" id="ARBA00022980"/>
    </source>
</evidence>
<dbReference type="GO" id="GO:0019843">
    <property type="term" value="F:rRNA binding"/>
    <property type="evidence" value="ECO:0007669"/>
    <property type="project" value="UniProtKB-UniRule"/>
</dbReference>
<dbReference type="Gene3D" id="3.30.300.20">
    <property type="match status" value="1"/>
</dbReference>
<dbReference type="SMART" id="SM00322">
    <property type="entry name" value="KH"/>
    <property type="match status" value="1"/>
</dbReference>
<keyword evidence="5 8" id="KW-0687">Ribonucleoprotein</keyword>
<dbReference type="GO" id="GO:0003729">
    <property type="term" value="F:mRNA binding"/>
    <property type="evidence" value="ECO:0007669"/>
    <property type="project" value="UniProtKB-UniRule"/>
</dbReference>
<feature type="region of interest" description="Disordered" evidence="10">
    <location>
        <begin position="226"/>
        <end position="283"/>
    </location>
</feature>
<keyword evidence="2 8" id="KW-0699">rRNA-binding</keyword>
<comment type="function">
    <text evidence="6 8">Binds the lower part of the 30S subunit head. Binds mRNA in the 70S ribosome, positioning it for translation.</text>
</comment>
<dbReference type="STRING" id="1862672.BO225_08250"/>
<dbReference type="InterPro" id="IPR005704">
    <property type="entry name" value="Ribosomal_uS3_bac-typ"/>
</dbReference>
<dbReference type="PANTHER" id="PTHR11760">
    <property type="entry name" value="30S/40S RIBOSOMAL PROTEIN S3"/>
    <property type="match status" value="1"/>
</dbReference>
<dbReference type="InterPro" id="IPR057258">
    <property type="entry name" value="Ribosomal_uS3"/>
</dbReference>
<evidence type="ECO:0000256" key="10">
    <source>
        <dbReference type="SAM" id="MobiDB-lite"/>
    </source>
</evidence>
<dbReference type="PROSITE" id="PS00548">
    <property type="entry name" value="RIBOSOMAL_S3"/>
    <property type="match status" value="1"/>
</dbReference>
<dbReference type="SUPFAM" id="SSF54821">
    <property type="entry name" value="Ribosomal protein S3 C-terminal domain"/>
    <property type="match status" value="1"/>
</dbReference>
<evidence type="ECO:0000313" key="13">
    <source>
        <dbReference type="Proteomes" id="UP000186705"/>
    </source>
</evidence>
<protein>
    <recommendedName>
        <fullName evidence="7 8">Small ribosomal subunit protein uS3</fullName>
    </recommendedName>
</protein>
<evidence type="ECO:0000313" key="12">
    <source>
        <dbReference type="EMBL" id="OLU45554.1"/>
    </source>
</evidence>